<evidence type="ECO:0000313" key="3">
    <source>
        <dbReference type="Proteomes" id="UP001144256"/>
    </source>
</evidence>
<dbReference type="Pfam" id="PF04055">
    <property type="entry name" value="Radical_SAM"/>
    <property type="match status" value="1"/>
</dbReference>
<protein>
    <submittedName>
        <fullName evidence="2">Coproporphyrinogen III oxidase</fullName>
    </submittedName>
</protein>
<proteinExistence type="predicted"/>
<dbReference type="GO" id="GO:0003824">
    <property type="term" value="F:catalytic activity"/>
    <property type="evidence" value="ECO:0007669"/>
    <property type="project" value="InterPro"/>
</dbReference>
<dbReference type="CDD" id="cd01335">
    <property type="entry name" value="Radical_SAM"/>
    <property type="match status" value="1"/>
</dbReference>
<dbReference type="NCBIfam" id="TIGR03994">
    <property type="entry name" value="rSAM_HemZ"/>
    <property type="match status" value="1"/>
</dbReference>
<feature type="domain" description="Radical SAM core" evidence="1">
    <location>
        <begin position="163"/>
        <end position="401"/>
    </location>
</feature>
<dbReference type="InterPro" id="IPR034505">
    <property type="entry name" value="Coproporphyrinogen-III_oxidase"/>
</dbReference>
<dbReference type="RefSeq" id="WP_281814856.1">
    <property type="nucleotide sequence ID" value="NZ_BRLB01000004.1"/>
</dbReference>
<evidence type="ECO:0000259" key="1">
    <source>
        <dbReference type="PROSITE" id="PS51918"/>
    </source>
</evidence>
<reference evidence="2" key="1">
    <citation type="submission" date="2022-06" db="EMBL/GenBank/DDBJ databases">
        <title>Vallitalea longa sp. nov., an anaerobic bacterium isolated from marine sediment.</title>
        <authorList>
            <person name="Hirano S."/>
            <person name="Terahara T."/>
            <person name="Mori K."/>
            <person name="Hamada M."/>
            <person name="Matsumoto R."/>
            <person name="Kobayashi T."/>
        </authorList>
    </citation>
    <scope>NUCLEOTIDE SEQUENCE</scope>
    <source>
        <strain evidence="2">SH18-1</strain>
    </source>
</reference>
<dbReference type="InterPro" id="IPR058240">
    <property type="entry name" value="rSAM_sf"/>
</dbReference>
<dbReference type="Gene3D" id="3.80.30.20">
    <property type="entry name" value="tm_1862 like domain"/>
    <property type="match status" value="1"/>
</dbReference>
<dbReference type="GO" id="GO:0051539">
    <property type="term" value="F:4 iron, 4 sulfur cluster binding"/>
    <property type="evidence" value="ECO:0007669"/>
    <property type="project" value="TreeGrafter"/>
</dbReference>
<dbReference type="Proteomes" id="UP001144256">
    <property type="component" value="Unassembled WGS sequence"/>
</dbReference>
<dbReference type="PROSITE" id="PS51918">
    <property type="entry name" value="RADICAL_SAM"/>
    <property type="match status" value="1"/>
</dbReference>
<dbReference type="AlphaFoldDB" id="A0A9W6DFF4"/>
<accession>A0A9W6DFF4</accession>
<organism evidence="2 3">
    <name type="scientific">Vallitalea longa</name>
    <dbReference type="NCBI Taxonomy" id="2936439"/>
    <lineage>
        <taxon>Bacteria</taxon>
        <taxon>Bacillati</taxon>
        <taxon>Bacillota</taxon>
        <taxon>Clostridia</taxon>
        <taxon>Lachnospirales</taxon>
        <taxon>Vallitaleaceae</taxon>
        <taxon>Vallitalea</taxon>
    </lineage>
</organism>
<dbReference type="InterPro" id="IPR023995">
    <property type="entry name" value="HemZ"/>
</dbReference>
<dbReference type="InterPro" id="IPR023404">
    <property type="entry name" value="rSAM_horseshoe"/>
</dbReference>
<dbReference type="SFLD" id="SFLDF00310">
    <property type="entry name" value="oxygen-independent_coproporphy"/>
    <property type="match status" value="1"/>
</dbReference>
<dbReference type="PANTHER" id="PTHR13932">
    <property type="entry name" value="COPROPORPHYRINIGEN III OXIDASE"/>
    <property type="match status" value="1"/>
</dbReference>
<dbReference type="InterPro" id="IPR007197">
    <property type="entry name" value="rSAM"/>
</dbReference>
<sequence>MFLLLKGHNYEYEIKMLLNLFFHDEHYEIVESVSREGITIETIICDEYFKAVYYENGKVMESSSFDKKYIDELPKEPLERRKETKKSLKILIYNIVSKVTGKSQPWGILTGIRPTKIVFDLIDKYGFNEEKIKWHLANYNKISPLKINLMMEIARNEIKTLNTNKDNEINIYIGIPFCPTRCLYCSFTSYPIDKWKSHVADYLEALNKEMRYVSKELLKGKKVKTIYVGGGTPTSLNEEQLDELMLMIDKNFNVNMLEEFSVEAGRPDTINVNKLNILKKYGVTRISINPQTMNDRTLKIIGRRHTVEDIYTAFAMARKVGFDNINMDLILGLPEETYDDVKNTMSQIKRLSPESLTVHTMAVKRASRLKETINKYHLTTDIEIQEMIDMVYHESKSMGLEPYYMYRQKNMVGNYENVGYCVKGKECIYNIEIMEEAQSIIALGAGSVSKIVYKENNRIERIENVKDVGLYIDRIDEMIDRKTNELLNK</sequence>
<dbReference type="InterPro" id="IPR006638">
    <property type="entry name" value="Elp3/MiaA/NifB-like_rSAM"/>
</dbReference>
<name>A0A9W6DFF4_9FIRM</name>
<keyword evidence="3" id="KW-1185">Reference proteome</keyword>
<evidence type="ECO:0000313" key="2">
    <source>
        <dbReference type="EMBL" id="GKX29388.1"/>
    </source>
</evidence>
<dbReference type="SFLD" id="SFLDG01065">
    <property type="entry name" value="anaerobic_coproporphyrinogen-I"/>
    <property type="match status" value="1"/>
</dbReference>
<dbReference type="SFLD" id="SFLDS00029">
    <property type="entry name" value="Radical_SAM"/>
    <property type="match status" value="1"/>
</dbReference>
<dbReference type="SFLD" id="SFLDG01082">
    <property type="entry name" value="B12-binding_domain_containing"/>
    <property type="match status" value="1"/>
</dbReference>
<comment type="caution">
    <text evidence="2">The sequence shown here is derived from an EMBL/GenBank/DDBJ whole genome shotgun (WGS) entry which is preliminary data.</text>
</comment>
<dbReference type="SUPFAM" id="SSF102114">
    <property type="entry name" value="Radical SAM enzymes"/>
    <property type="match status" value="1"/>
</dbReference>
<dbReference type="PANTHER" id="PTHR13932:SF1">
    <property type="entry name" value="OXYGEN-INDEPENDENT COPROPORPHYRINOGEN-III OXIDASE-LIKE PROTEIN HEMZ"/>
    <property type="match status" value="1"/>
</dbReference>
<dbReference type="SMART" id="SM00729">
    <property type="entry name" value="Elp3"/>
    <property type="match status" value="1"/>
</dbReference>
<gene>
    <name evidence="2" type="primary">hemZ</name>
    <name evidence="2" type="ORF">SH1V18_18680</name>
</gene>
<dbReference type="GO" id="GO:0006779">
    <property type="term" value="P:porphyrin-containing compound biosynthetic process"/>
    <property type="evidence" value="ECO:0007669"/>
    <property type="project" value="TreeGrafter"/>
</dbReference>
<dbReference type="GO" id="GO:0005737">
    <property type="term" value="C:cytoplasm"/>
    <property type="evidence" value="ECO:0007669"/>
    <property type="project" value="TreeGrafter"/>
</dbReference>
<dbReference type="EMBL" id="BRLB01000004">
    <property type="protein sequence ID" value="GKX29388.1"/>
    <property type="molecule type" value="Genomic_DNA"/>
</dbReference>